<feature type="transmembrane region" description="Helical" evidence="1">
    <location>
        <begin position="29"/>
        <end position="52"/>
    </location>
</feature>
<reference evidence="4" key="2">
    <citation type="submission" date="2021-01" db="EMBL/GenBank/DDBJ databases">
        <authorList>
            <person name="Hahn C.R."/>
            <person name="Youssef N.H."/>
            <person name="Elshahed M."/>
        </authorList>
    </citation>
    <scope>NUCLEOTIDE SEQUENCE</scope>
    <source>
        <strain evidence="4">Zod_Metabat.24</strain>
    </source>
</reference>
<feature type="transmembrane region" description="Helical" evidence="1">
    <location>
        <begin position="461"/>
        <end position="484"/>
    </location>
</feature>
<proteinExistence type="predicted"/>
<comment type="caution">
    <text evidence="4">The sequence shown here is derived from an EMBL/GenBank/DDBJ whole genome shotgun (WGS) entry which is preliminary data.</text>
</comment>
<keyword evidence="1" id="KW-0472">Membrane</keyword>
<evidence type="ECO:0000256" key="1">
    <source>
        <dbReference type="SAM" id="Phobius"/>
    </source>
</evidence>
<protein>
    <submittedName>
        <fullName evidence="4">GldG family protein</fullName>
    </submittedName>
</protein>
<evidence type="ECO:0000313" key="4">
    <source>
        <dbReference type="EMBL" id="MBN1573072.1"/>
    </source>
</evidence>
<dbReference type="InterPro" id="IPR055396">
    <property type="entry name" value="DUF7088"/>
</dbReference>
<keyword evidence="1" id="KW-1133">Transmembrane helix</keyword>
<dbReference type="InterPro" id="IPR019196">
    <property type="entry name" value="ABC_transp_unknown"/>
</dbReference>
<evidence type="ECO:0000259" key="2">
    <source>
        <dbReference type="Pfam" id="PF09822"/>
    </source>
</evidence>
<keyword evidence="1" id="KW-0812">Transmembrane</keyword>
<organism evidence="4 5">
    <name type="scientific">Candidatus Zymogenus saltonus</name>
    <dbReference type="NCBI Taxonomy" id="2844893"/>
    <lineage>
        <taxon>Bacteria</taxon>
        <taxon>Deltaproteobacteria</taxon>
        <taxon>Candidatus Zymogenia</taxon>
        <taxon>Candidatus Zymogeniales</taxon>
        <taxon>Candidatus Zymogenaceae</taxon>
        <taxon>Candidatus Zymogenus</taxon>
    </lineage>
</organism>
<dbReference type="Pfam" id="PF23357">
    <property type="entry name" value="DUF7088"/>
    <property type="match status" value="1"/>
</dbReference>
<feature type="domain" description="ABC-type uncharacterised transport system" evidence="2">
    <location>
        <begin position="177"/>
        <end position="428"/>
    </location>
</feature>
<dbReference type="Proteomes" id="UP000809273">
    <property type="component" value="Unassembled WGS sequence"/>
</dbReference>
<evidence type="ECO:0000313" key="5">
    <source>
        <dbReference type="Proteomes" id="UP000809273"/>
    </source>
</evidence>
<dbReference type="SUPFAM" id="SSF52317">
    <property type="entry name" value="Class I glutamine amidotransferase-like"/>
    <property type="match status" value="1"/>
</dbReference>
<dbReference type="AlphaFoldDB" id="A0A9D8KFB8"/>
<evidence type="ECO:0000259" key="3">
    <source>
        <dbReference type="Pfam" id="PF23357"/>
    </source>
</evidence>
<feature type="domain" description="DUF7088" evidence="3">
    <location>
        <begin position="62"/>
        <end position="135"/>
    </location>
</feature>
<accession>A0A9D8KFB8</accession>
<dbReference type="Pfam" id="PF09822">
    <property type="entry name" value="ABC_transp_aux"/>
    <property type="match status" value="1"/>
</dbReference>
<dbReference type="EMBL" id="JAFGIX010000038">
    <property type="protein sequence ID" value="MBN1573072.1"/>
    <property type="molecule type" value="Genomic_DNA"/>
</dbReference>
<reference evidence="4" key="1">
    <citation type="journal article" date="2021" name="Environ. Microbiol.">
        <title>Genomic characterization of three novel Desulfobacterota classes expand the metabolic and phylogenetic diversity of the phylum.</title>
        <authorList>
            <person name="Murphy C.L."/>
            <person name="Biggerstaff J."/>
            <person name="Eichhorn A."/>
            <person name="Ewing E."/>
            <person name="Shahan R."/>
            <person name="Soriano D."/>
            <person name="Stewart S."/>
            <person name="VanMol K."/>
            <person name="Walker R."/>
            <person name="Walters P."/>
            <person name="Elshahed M.S."/>
            <person name="Youssef N.H."/>
        </authorList>
    </citation>
    <scope>NUCLEOTIDE SEQUENCE</scope>
    <source>
        <strain evidence="4">Zod_Metabat.24</strain>
    </source>
</reference>
<dbReference type="InterPro" id="IPR029062">
    <property type="entry name" value="Class_I_gatase-like"/>
</dbReference>
<name>A0A9D8KFB8_9DELT</name>
<gene>
    <name evidence="4" type="ORF">JW984_07750</name>
</gene>
<sequence length="489" mass="55217">MKKTIQSIKGIISDLREKSSHGLTRSSKYGMSTAAAILLVIGIVVFIEVISYNNNKQFDLTKDKRFTLSPQTEKIMKSLEDNLEAVAFYSTDDPTRIEVEELLKLYKYASEGMFDYSFVDMDLKPAAALEYNIHENESVVFKYGDRHVSVRVTKDEIYDEGEKKLTNTILKAIYTKKKAIYFLTQHGERDIDGTESRDYKKIREVLENQNYSVNKLDLLTKAEVPEDASLLVIAGPKTNLFEEELKSINNYLEKGGSLLVTLDAEYYSPSLEKYLAGLGVKTEKDIIIDTESRVHGGDYTIPRVEIYLAHPITKDFDIPSFFFLARSIEIDKDAEKSSGWDFSYIAKTGKNSWGETNIGEINKGKASLDKDKDIVGPVPVVIAGAKEIENVDEEEEAKKEAKMVVFGDSDFVNNSFFINEGNMNLFVNSVNWLCDVEELISILPKDKKVDTLILAGKKDEVFLLLSSFLVPLLLIITGTAVIIFRRRKA</sequence>